<organism evidence="2 3">
    <name type="scientific">Aquimarina rubra</name>
    <dbReference type="NCBI Taxonomy" id="1920033"/>
    <lineage>
        <taxon>Bacteria</taxon>
        <taxon>Pseudomonadati</taxon>
        <taxon>Bacteroidota</taxon>
        <taxon>Flavobacteriia</taxon>
        <taxon>Flavobacteriales</taxon>
        <taxon>Flavobacteriaceae</taxon>
        <taxon>Aquimarina</taxon>
    </lineage>
</organism>
<dbReference type="PROSITE" id="PS51257">
    <property type="entry name" value="PROKAR_LIPOPROTEIN"/>
    <property type="match status" value="1"/>
</dbReference>
<dbReference type="Proteomes" id="UP001597319">
    <property type="component" value="Unassembled WGS sequence"/>
</dbReference>
<keyword evidence="3" id="KW-1185">Reference proteome</keyword>
<reference evidence="3" key="1">
    <citation type="journal article" date="2019" name="Int. J. Syst. Evol. Microbiol.">
        <title>The Global Catalogue of Microorganisms (GCM) 10K type strain sequencing project: providing services to taxonomists for standard genome sequencing and annotation.</title>
        <authorList>
            <consortium name="The Broad Institute Genomics Platform"/>
            <consortium name="The Broad Institute Genome Sequencing Center for Infectious Disease"/>
            <person name="Wu L."/>
            <person name="Ma J."/>
        </authorList>
    </citation>
    <scope>NUCLEOTIDE SEQUENCE [LARGE SCALE GENOMIC DNA]</scope>
    <source>
        <strain evidence="3">KCTC 52274</strain>
    </source>
</reference>
<feature type="signal peptide" evidence="1">
    <location>
        <begin position="1"/>
        <end position="25"/>
    </location>
</feature>
<evidence type="ECO:0008006" key="4">
    <source>
        <dbReference type="Google" id="ProtNLM"/>
    </source>
</evidence>
<gene>
    <name evidence="2" type="ORF">ACFSR1_04150</name>
</gene>
<dbReference type="EMBL" id="JBHULE010000006">
    <property type="protein sequence ID" value="MFD2561850.1"/>
    <property type="molecule type" value="Genomic_DNA"/>
</dbReference>
<dbReference type="RefSeq" id="WP_378289932.1">
    <property type="nucleotide sequence ID" value="NZ_JBHULE010000006.1"/>
</dbReference>
<keyword evidence="1" id="KW-0732">Signal</keyword>
<sequence length="154" mass="18069">MKLNKNIYTLLILIALLSCSNENLNEDNSIIWDNLSSLRFYDNSTLPKVKIESISNVDLNSMEFIEADINSAKKILNQSMPTEEKYVWKGGGWLVIAKFNNGETRRIKVSGYGGFFYDVEEKKFYSFSDKQRNVWKEFYRNYTKALFEKRKKST</sequence>
<protein>
    <recommendedName>
        <fullName evidence="4">Lipoprotein</fullName>
    </recommendedName>
</protein>
<feature type="chain" id="PRO_5045419466" description="Lipoprotein" evidence="1">
    <location>
        <begin position="26"/>
        <end position="154"/>
    </location>
</feature>
<evidence type="ECO:0000256" key="1">
    <source>
        <dbReference type="SAM" id="SignalP"/>
    </source>
</evidence>
<name>A0ABW5LBA4_9FLAO</name>
<proteinExistence type="predicted"/>
<evidence type="ECO:0000313" key="3">
    <source>
        <dbReference type="Proteomes" id="UP001597319"/>
    </source>
</evidence>
<comment type="caution">
    <text evidence="2">The sequence shown here is derived from an EMBL/GenBank/DDBJ whole genome shotgun (WGS) entry which is preliminary data.</text>
</comment>
<accession>A0ABW5LBA4</accession>
<evidence type="ECO:0000313" key="2">
    <source>
        <dbReference type="EMBL" id="MFD2561850.1"/>
    </source>
</evidence>